<dbReference type="EMBL" id="JAPNUD010000002">
    <property type="protein sequence ID" value="MDA0639250.1"/>
    <property type="molecule type" value="Genomic_DNA"/>
</dbReference>
<keyword evidence="2" id="KW-1185">Reference proteome</keyword>
<dbReference type="RefSeq" id="WP_271274806.1">
    <property type="nucleotide sequence ID" value="NZ_BAABFD010000006.1"/>
</dbReference>
<organism evidence="1 2">
    <name type="scientific">Nonomuraea ferruginea</name>
    <dbReference type="NCBI Taxonomy" id="46174"/>
    <lineage>
        <taxon>Bacteria</taxon>
        <taxon>Bacillati</taxon>
        <taxon>Actinomycetota</taxon>
        <taxon>Actinomycetes</taxon>
        <taxon>Streptosporangiales</taxon>
        <taxon>Streptosporangiaceae</taxon>
        <taxon>Nonomuraea</taxon>
    </lineage>
</organism>
<reference evidence="1 2" key="1">
    <citation type="submission" date="2022-11" db="EMBL/GenBank/DDBJ databases">
        <title>Nonomuraea corallina sp. nov., a new species of the genus Nonomuraea isolated from sea side sediment in Thai sea.</title>
        <authorList>
            <person name="Ngamcharungchit C."/>
            <person name="Matsumoto A."/>
            <person name="Suriyachadkun C."/>
            <person name="Panbangred W."/>
            <person name="Inahashi Y."/>
            <person name="Intra B."/>
        </authorList>
    </citation>
    <scope>NUCLEOTIDE SEQUENCE [LARGE SCALE GENOMIC DNA]</scope>
    <source>
        <strain evidence="1 2">DSM 43553</strain>
    </source>
</reference>
<evidence type="ECO:0000313" key="1">
    <source>
        <dbReference type="EMBL" id="MDA0639250.1"/>
    </source>
</evidence>
<proteinExistence type="predicted"/>
<evidence type="ECO:0000313" key="2">
    <source>
        <dbReference type="Proteomes" id="UP001212498"/>
    </source>
</evidence>
<sequence length="383" mass="43034">MSTHPPVASYVGKSVRWYQIGKKTIERRNWLKYLRWQAVSRALSEDDTILSERVGQAATAFCDALDITEFPIDQDRSGVFRRMSRWAREKVTWGVRFPDYRGRLSLTFDDRLKAWIEDAAESPMGQRALDFAQYHVKQEGRSALFAEAVLNEAHGVLIEAREGESPGAARWEMAAEIHRYVPDSEIRRRHQRWRSSARAISAGGTAAVTTQVFTDDLSSSLTLGVALTALAAIVELTISTRTLTGQQIAVREQVRAWLEEALVSRLWANLQWAGGLARQVEATGRPLPVGDLIMAMARNLVTIKPLDDDAKVFRDVDRLREHALSVSDPELLAFLVRLETALRHKPDTLPHAFRALITSVRERNTLGEVEPGGRQMIIRASGD</sequence>
<protein>
    <submittedName>
        <fullName evidence="1">Uncharacterized protein</fullName>
    </submittedName>
</protein>
<name>A0ABT4SQB4_9ACTN</name>
<dbReference type="Proteomes" id="UP001212498">
    <property type="component" value="Unassembled WGS sequence"/>
</dbReference>
<accession>A0ABT4SQB4</accession>
<gene>
    <name evidence="1" type="ORF">OUY24_01305</name>
</gene>
<comment type="caution">
    <text evidence="1">The sequence shown here is derived from an EMBL/GenBank/DDBJ whole genome shotgun (WGS) entry which is preliminary data.</text>
</comment>